<dbReference type="GO" id="GO:0005667">
    <property type="term" value="C:transcription regulator complex"/>
    <property type="evidence" value="ECO:0007669"/>
    <property type="project" value="TreeGrafter"/>
</dbReference>
<evidence type="ECO:0000256" key="2">
    <source>
        <dbReference type="ARBA" id="ARBA00023163"/>
    </source>
</evidence>
<evidence type="ECO:0000256" key="3">
    <source>
        <dbReference type="ARBA" id="ARBA00023242"/>
    </source>
</evidence>
<keyword evidence="1" id="KW-0805">Transcription regulation</keyword>
<accession>A0A6J2TQP5</accession>
<dbReference type="RefSeq" id="XP_030377272.1">
    <property type="nucleotide sequence ID" value="XM_030521412.1"/>
</dbReference>
<reference evidence="6" key="1">
    <citation type="submission" date="2025-08" db="UniProtKB">
        <authorList>
            <consortium name="RefSeq"/>
        </authorList>
    </citation>
    <scope>IDENTIFICATION</scope>
    <source>
        <strain evidence="6">11010-0011.00</strain>
        <tissue evidence="6">Whole body</tissue>
    </source>
</reference>
<dbReference type="PANTHER" id="PTHR16089:SF28">
    <property type="entry name" value="REST COREPRESSOR"/>
    <property type="match status" value="1"/>
</dbReference>
<dbReference type="OrthoDB" id="10064338at2759"/>
<dbReference type="GO" id="GO:0006357">
    <property type="term" value="P:regulation of transcription by RNA polymerase II"/>
    <property type="evidence" value="ECO:0007669"/>
    <property type="project" value="TreeGrafter"/>
</dbReference>
<protein>
    <submittedName>
        <fullName evidence="6">Uncharacterized protein LOC115626148</fullName>
    </submittedName>
</protein>
<proteinExistence type="predicted"/>
<dbReference type="GO" id="GO:0000118">
    <property type="term" value="C:histone deacetylase complex"/>
    <property type="evidence" value="ECO:0007669"/>
    <property type="project" value="TreeGrafter"/>
</dbReference>
<feature type="domain" description="ELM2" evidence="4">
    <location>
        <begin position="5"/>
        <end position="91"/>
    </location>
</feature>
<dbReference type="AlphaFoldDB" id="A0A6J2TQP5"/>
<evidence type="ECO:0000256" key="1">
    <source>
        <dbReference type="ARBA" id="ARBA00023015"/>
    </source>
</evidence>
<evidence type="ECO:0000259" key="4">
    <source>
        <dbReference type="PROSITE" id="PS51156"/>
    </source>
</evidence>
<evidence type="ECO:0000313" key="6">
    <source>
        <dbReference type="RefSeq" id="XP_030377272.1"/>
    </source>
</evidence>
<organism evidence="5 6">
    <name type="scientific">Drosophila lebanonensis</name>
    <name type="common">Fruit fly</name>
    <name type="synonym">Scaptodrosophila lebanonensis</name>
    <dbReference type="NCBI Taxonomy" id="7225"/>
    <lineage>
        <taxon>Eukaryota</taxon>
        <taxon>Metazoa</taxon>
        <taxon>Ecdysozoa</taxon>
        <taxon>Arthropoda</taxon>
        <taxon>Hexapoda</taxon>
        <taxon>Insecta</taxon>
        <taxon>Pterygota</taxon>
        <taxon>Neoptera</taxon>
        <taxon>Endopterygota</taxon>
        <taxon>Diptera</taxon>
        <taxon>Brachycera</taxon>
        <taxon>Muscomorpha</taxon>
        <taxon>Ephydroidea</taxon>
        <taxon>Drosophilidae</taxon>
        <taxon>Scaptodrosophila</taxon>
    </lineage>
</organism>
<sequence>MTSSSGKRSASYWRERSATLPAFVSPTPEVALQHRASILWAPKEELPDDGLQDYLQFAYTNYSIEEEQALYILRQQSYDLTLARDRLASIETARGCRFCRWRAKDLLHICKALKKHGVDYEKVGKGLPHIPIADMRSFVKFMKVPIDLI</sequence>
<dbReference type="PANTHER" id="PTHR16089">
    <property type="entry name" value="REST COREPRESSOR COREST PROTEIN-RELATED"/>
    <property type="match status" value="1"/>
</dbReference>
<dbReference type="InterPro" id="IPR051066">
    <property type="entry name" value="Trans_reg/Corepressor"/>
</dbReference>
<dbReference type="GeneID" id="115626148"/>
<evidence type="ECO:0000313" key="5">
    <source>
        <dbReference type="Proteomes" id="UP000504634"/>
    </source>
</evidence>
<keyword evidence="2" id="KW-0804">Transcription</keyword>
<dbReference type="InterPro" id="IPR000949">
    <property type="entry name" value="ELM2_dom"/>
</dbReference>
<dbReference type="PROSITE" id="PS51156">
    <property type="entry name" value="ELM2"/>
    <property type="match status" value="1"/>
</dbReference>
<gene>
    <name evidence="6" type="primary">LOC115626148</name>
</gene>
<keyword evidence="5" id="KW-1185">Reference proteome</keyword>
<name>A0A6J2TQP5_DROLE</name>
<keyword evidence="3" id="KW-0539">Nucleus</keyword>
<dbReference type="Proteomes" id="UP000504634">
    <property type="component" value="Unplaced"/>
</dbReference>
<dbReference type="GO" id="GO:0003714">
    <property type="term" value="F:transcription corepressor activity"/>
    <property type="evidence" value="ECO:0007669"/>
    <property type="project" value="TreeGrafter"/>
</dbReference>